<evidence type="ECO:0000313" key="3">
    <source>
        <dbReference type="Proteomes" id="UP000250235"/>
    </source>
</evidence>
<evidence type="ECO:0000256" key="1">
    <source>
        <dbReference type="SAM" id="MobiDB-lite"/>
    </source>
</evidence>
<keyword evidence="2" id="KW-0418">Kinase</keyword>
<dbReference type="AlphaFoldDB" id="A0A2Z7B259"/>
<feature type="compositionally biased region" description="Acidic residues" evidence="1">
    <location>
        <begin position="16"/>
        <end position="25"/>
    </location>
</feature>
<proteinExistence type="predicted"/>
<keyword evidence="3" id="KW-1185">Reference proteome</keyword>
<reference evidence="2 3" key="1">
    <citation type="journal article" date="2015" name="Proc. Natl. Acad. Sci. U.S.A.">
        <title>The resurrection genome of Boea hygrometrica: A blueprint for survival of dehydration.</title>
        <authorList>
            <person name="Xiao L."/>
            <person name="Yang G."/>
            <person name="Zhang L."/>
            <person name="Yang X."/>
            <person name="Zhao S."/>
            <person name="Ji Z."/>
            <person name="Zhou Q."/>
            <person name="Hu M."/>
            <person name="Wang Y."/>
            <person name="Chen M."/>
            <person name="Xu Y."/>
            <person name="Jin H."/>
            <person name="Xiao X."/>
            <person name="Hu G."/>
            <person name="Bao F."/>
            <person name="Hu Y."/>
            <person name="Wan P."/>
            <person name="Li L."/>
            <person name="Deng X."/>
            <person name="Kuang T."/>
            <person name="Xiang C."/>
            <person name="Zhu J.K."/>
            <person name="Oliver M.J."/>
            <person name="He Y."/>
        </authorList>
    </citation>
    <scope>NUCLEOTIDE SEQUENCE [LARGE SCALE GENOMIC DNA]</scope>
    <source>
        <strain evidence="3">cv. XS01</strain>
    </source>
</reference>
<dbReference type="GO" id="GO:0016301">
    <property type="term" value="F:kinase activity"/>
    <property type="evidence" value="ECO:0007669"/>
    <property type="project" value="UniProtKB-KW"/>
</dbReference>
<feature type="region of interest" description="Disordered" evidence="1">
    <location>
        <begin position="1"/>
        <end position="31"/>
    </location>
</feature>
<dbReference type="Proteomes" id="UP000250235">
    <property type="component" value="Unassembled WGS sequence"/>
</dbReference>
<protein>
    <submittedName>
        <fullName evidence="2">Serine/threonine-protein kinase haspin</fullName>
    </submittedName>
</protein>
<dbReference type="EMBL" id="KV010210">
    <property type="protein sequence ID" value="KZV27991.1"/>
    <property type="molecule type" value="Genomic_DNA"/>
</dbReference>
<evidence type="ECO:0000313" key="2">
    <source>
        <dbReference type="EMBL" id="KZV27991.1"/>
    </source>
</evidence>
<accession>A0A2Z7B259</accession>
<sequence>MPPKRESKLTRQEVDSMPELEELPADEEHQDMSVQNMVDRIEGHSMVMPHQFAKLHKQNLARPVGHRYDRLKEESKLTRTKKLTACQN</sequence>
<feature type="compositionally biased region" description="Basic and acidic residues" evidence="1">
    <location>
        <begin position="1"/>
        <end position="14"/>
    </location>
</feature>
<organism evidence="2 3">
    <name type="scientific">Dorcoceras hygrometricum</name>
    <dbReference type="NCBI Taxonomy" id="472368"/>
    <lineage>
        <taxon>Eukaryota</taxon>
        <taxon>Viridiplantae</taxon>
        <taxon>Streptophyta</taxon>
        <taxon>Embryophyta</taxon>
        <taxon>Tracheophyta</taxon>
        <taxon>Spermatophyta</taxon>
        <taxon>Magnoliopsida</taxon>
        <taxon>eudicotyledons</taxon>
        <taxon>Gunneridae</taxon>
        <taxon>Pentapetalae</taxon>
        <taxon>asterids</taxon>
        <taxon>lamiids</taxon>
        <taxon>Lamiales</taxon>
        <taxon>Gesneriaceae</taxon>
        <taxon>Didymocarpoideae</taxon>
        <taxon>Trichosporeae</taxon>
        <taxon>Loxocarpinae</taxon>
        <taxon>Dorcoceras</taxon>
    </lineage>
</organism>
<name>A0A2Z7B259_9LAMI</name>
<keyword evidence="2" id="KW-0808">Transferase</keyword>
<gene>
    <name evidence="2" type="ORF">F511_25868</name>
</gene>